<dbReference type="EMBL" id="JTEO01000005">
    <property type="protein sequence ID" value="MCQ6963281.1"/>
    <property type="molecule type" value="Genomic_DNA"/>
</dbReference>
<comment type="caution">
    <text evidence="1">The sequence shown here is derived from an EMBL/GenBank/DDBJ whole genome shotgun (WGS) entry which is preliminary data.</text>
</comment>
<evidence type="ECO:0000313" key="1">
    <source>
        <dbReference type="EMBL" id="MCQ6963281.1"/>
    </source>
</evidence>
<reference evidence="1 2" key="1">
    <citation type="journal article" date="2011" name="Appl. Environ. Microbiol.">
        <title>Methanogenic archaea isolated from Taiwan's Chelungpu fault.</title>
        <authorList>
            <person name="Wu S.Y."/>
            <person name="Lai M.C."/>
        </authorList>
    </citation>
    <scope>NUCLEOTIDE SEQUENCE [LARGE SCALE GENOMIC DNA]</scope>
    <source>
        <strain evidence="1 2">St545Mb</strain>
    </source>
</reference>
<gene>
    <name evidence="1" type="ORF">PV02_09120</name>
</gene>
<proteinExistence type="predicted"/>
<sequence>MVRELSTKDIELLKKLAPECAGLVCSGSRAPYRSILPPVSNHYSRDEEDFRRRMSLLDTGELAYLVSLIRNGEESLGCVPPQYIEVFLGIVEEKMGTQTAEELLMVYLSGRECPPGNVIDLK</sequence>
<dbReference type="Proteomes" id="UP001206983">
    <property type="component" value="Unassembled WGS sequence"/>
</dbReference>
<dbReference type="AlphaFoldDB" id="A0AAE3HB14"/>
<protein>
    <submittedName>
        <fullName evidence="1">Uncharacterized protein</fullName>
    </submittedName>
</protein>
<keyword evidence="2" id="KW-1185">Reference proteome</keyword>
<accession>A0AAE3HB14</accession>
<evidence type="ECO:0000313" key="2">
    <source>
        <dbReference type="Proteomes" id="UP001206983"/>
    </source>
</evidence>
<name>A0AAE3HB14_9EURY</name>
<organism evidence="1 2">
    <name type="scientific">Methanolobus chelungpuianus</name>
    <dbReference type="NCBI Taxonomy" id="502115"/>
    <lineage>
        <taxon>Archaea</taxon>
        <taxon>Methanobacteriati</taxon>
        <taxon>Methanobacteriota</taxon>
        <taxon>Stenosarchaea group</taxon>
        <taxon>Methanomicrobia</taxon>
        <taxon>Methanosarcinales</taxon>
        <taxon>Methanosarcinaceae</taxon>
        <taxon>Methanolobus</taxon>
    </lineage>
</organism>